<dbReference type="GO" id="GO:0030695">
    <property type="term" value="F:GTPase regulator activity"/>
    <property type="evidence" value="ECO:0007669"/>
    <property type="project" value="TreeGrafter"/>
</dbReference>
<feature type="compositionally biased region" description="Polar residues" evidence="1">
    <location>
        <begin position="454"/>
        <end position="464"/>
    </location>
</feature>
<feature type="region of interest" description="Disordered" evidence="1">
    <location>
        <begin position="225"/>
        <end position="256"/>
    </location>
</feature>
<reference evidence="3" key="3">
    <citation type="submission" date="2025-08" db="UniProtKB">
        <authorList>
            <consortium name="RefSeq"/>
        </authorList>
    </citation>
    <scope>IDENTIFICATION</scope>
    <source>
        <strain evidence="3">NI907</strain>
    </source>
</reference>
<reference evidence="2 3" key="1">
    <citation type="journal article" date="2019" name="Mol. Biol. Evol.">
        <title>Blast fungal genomes show frequent chromosomal changes, gene gains and losses, and effector gene turnover.</title>
        <authorList>
            <person name="Gomez Luciano L.B."/>
            <person name="Jason Tsai I."/>
            <person name="Chuma I."/>
            <person name="Tosa Y."/>
            <person name="Chen Y.H."/>
            <person name="Li J.Y."/>
            <person name="Li M.Y."/>
            <person name="Jade Lu M.Y."/>
            <person name="Nakayashiki H."/>
            <person name="Li W.H."/>
        </authorList>
    </citation>
    <scope>NUCLEOTIDE SEQUENCE [LARGE SCALE GENOMIC DNA]</scope>
    <source>
        <strain evidence="2 3">NI907</strain>
    </source>
</reference>
<feature type="compositionally biased region" description="Basic and acidic residues" evidence="1">
    <location>
        <begin position="508"/>
        <end position="518"/>
    </location>
</feature>
<sequence>MDAFLTRLGAQAMNMAIRSGIALTSTYAVQQCSRLLKTVDDKSIRAELKLLQQELNERIKIISPAIDLIEFKAGRGNVFLENAVPLAKGLRRSIVTLGKRLEDVACAEEEAQKHASDARARPRTSESQAAELRSIISEMKTLLGRIERDAHMLQFAISASGENLSTSLPPGVSPSRLMQASTFLSIGDTQFASDPYRPVQIGPSFTLSLYLLFMGHSKTETRARPAESNALSPIDSGNPVNNTTNHEDEPYGFQEGERKPLWQEVVHKARVRLCRVPPDWKFDRERGYIPLPSTHSPSRAQHAHSSYSYAAKNEFSYHLEIVEDLDDGRLHDEEGGFFDDMPMAGIRESIPLHQLSKIFYTNTGRILNIGQELAPDNNPALLLKRDSTAPTPKQVIGDILNSVEQTATNTDNEFEYQNETRLDSQAELDLQILRESSESSSEKAPTPYHKPRSDSTQAPKSSYSFPKHLDPEWIALEVFTELDDESISSTEYESSEDDQDSSTSTTKSRPDVKGKRSSLDAKLMQQIRDISLRSGTTSPPHSGRELRNTVSPESFATRSPFGSITSSLSLLEMIIRLASLQEFQQTSHLSIPDHILTFFLEETATTGLSGEDKWKARSEAKKKVGFDPYHDATN</sequence>
<protein>
    <recommendedName>
        <fullName evidence="4">RanGTP-binding protein</fullName>
    </recommendedName>
</protein>
<feature type="region of interest" description="Disordered" evidence="1">
    <location>
        <begin position="435"/>
        <end position="466"/>
    </location>
</feature>
<dbReference type="KEGG" id="pgri:PgNI_08903"/>
<dbReference type="Proteomes" id="UP000515153">
    <property type="component" value="Chromosome V"/>
</dbReference>
<accession>A0A6P8AWY2</accession>
<feature type="region of interest" description="Disordered" evidence="1">
    <location>
        <begin position="486"/>
        <end position="518"/>
    </location>
</feature>
<gene>
    <name evidence="3" type="ORF">PgNI_08903</name>
</gene>
<dbReference type="AlphaFoldDB" id="A0A6P8AWY2"/>
<keyword evidence="2" id="KW-1185">Reference proteome</keyword>
<evidence type="ECO:0008006" key="4">
    <source>
        <dbReference type="Google" id="ProtNLM"/>
    </source>
</evidence>
<evidence type="ECO:0000256" key="1">
    <source>
        <dbReference type="SAM" id="MobiDB-lite"/>
    </source>
</evidence>
<evidence type="ECO:0000313" key="3">
    <source>
        <dbReference type="RefSeq" id="XP_030979397.1"/>
    </source>
</evidence>
<dbReference type="InterPro" id="IPR008812">
    <property type="entry name" value="Ran_GTP-bd-rel"/>
</dbReference>
<dbReference type="PANTHER" id="PTHR31010:SF2">
    <property type="entry name" value="RAN-SPECIFIC GTPASE-ACTIVATING PROTEIN 30"/>
    <property type="match status" value="1"/>
</dbReference>
<dbReference type="GO" id="GO:0005634">
    <property type="term" value="C:nucleus"/>
    <property type="evidence" value="ECO:0007669"/>
    <property type="project" value="TreeGrafter"/>
</dbReference>
<feature type="region of interest" description="Disordered" evidence="1">
    <location>
        <begin position="531"/>
        <end position="554"/>
    </location>
</feature>
<dbReference type="PANTHER" id="PTHR31010">
    <property type="entry name" value="RAN-SPECIFIC GTPASE-ACTIVATING PROTEIN 30-RELATED"/>
    <property type="match status" value="1"/>
</dbReference>
<name>A0A6P8AWY2_PYRGI</name>
<feature type="compositionally biased region" description="Basic and acidic residues" evidence="1">
    <location>
        <begin position="245"/>
        <end position="256"/>
    </location>
</feature>
<evidence type="ECO:0000313" key="2">
    <source>
        <dbReference type="Proteomes" id="UP000515153"/>
    </source>
</evidence>
<organism evidence="2 3">
    <name type="scientific">Pyricularia grisea</name>
    <name type="common">Crabgrass-specific blast fungus</name>
    <name type="synonym">Magnaporthe grisea</name>
    <dbReference type="NCBI Taxonomy" id="148305"/>
    <lineage>
        <taxon>Eukaryota</taxon>
        <taxon>Fungi</taxon>
        <taxon>Dikarya</taxon>
        <taxon>Ascomycota</taxon>
        <taxon>Pezizomycotina</taxon>
        <taxon>Sordariomycetes</taxon>
        <taxon>Sordariomycetidae</taxon>
        <taxon>Magnaporthales</taxon>
        <taxon>Pyriculariaceae</taxon>
        <taxon>Pyricularia</taxon>
    </lineage>
</organism>
<dbReference type="Pfam" id="PF05508">
    <property type="entry name" value="Ran-binding"/>
    <property type="match status" value="1"/>
</dbReference>
<dbReference type="GeneID" id="41963801"/>
<dbReference type="GO" id="GO:0005737">
    <property type="term" value="C:cytoplasm"/>
    <property type="evidence" value="ECO:0007669"/>
    <property type="project" value="TreeGrafter"/>
</dbReference>
<dbReference type="RefSeq" id="XP_030979397.1">
    <property type="nucleotide sequence ID" value="XM_031128893.1"/>
</dbReference>
<proteinExistence type="predicted"/>
<reference evidence="3" key="2">
    <citation type="submission" date="2019-10" db="EMBL/GenBank/DDBJ databases">
        <authorList>
            <consortium name="NCBI Genome Project"/>
        </authorList>
    </citation>
    <scope>NUCLEOTIDE SEQUENCE</scope>
    <source>
        <strain evidence="3">NI907</strain>
    </source>
</reference>